<proteinExistence type="predicted"/>
<dbReference type="AlphaFoldDB" id="A0A0F9P2F4"/>
<reference evidence="1" key="1">
    <citation type="journal article" date="2015" name="Nature">
        <title>Complex archaea that bridge the gap between prokaryotes and eukaryotes.</title>
        <authorList>
            <person name="Spang A."/>
            <person name="Saw J.H."/>
            <person name="Jorgensen S.L."/>
            <person name="Zaremba-Niedzwiedzka K."/>
            <person name="Martijn J."/>
            <person name="Lind A.E."/>
            <person name="van Eijk R."/>
            <person name="Schleper C."/>
            <person name="Guy L."/>
            <person name="Ettema T.J."/>
        </authorList>
    </citation>
    <scope>NUCLEOTIDE SEQUENCE</scope>
</reference>
<gene>
    <name evidence="1" type="ORF">LCGC14_0879280</name>
</gene>
<evidence type="ECO:0000313" key="1">
    <source>
        <dbReference type="EMBL" id="KKN25990.1"/>
    </source>
</evidence>
<organism evidence="1">
    <name type="scientific">marine sediment metagenome</name>
    <dbReference type="NCBI Taxonomy" id="412755"/>
    <lineage>
        <taxon>unclassified sequences</taxon>
        <taxon>metagenomes</taxon>
        <taxon>ecological metagenomes</taxon>
    </lineage>
</organism>
<name>A0A0F9P2F4_9ZZZZ</name>
<sequence>MKINDLFETWTDPQKQARVEFELILSDTFDEDDADQVALKVADQSGGELDEYDPGMHYGKYFDDVVGHRLIEYRIISIPKKNISIPRKILRRLQRGKPKFDVRFFRAIIDGIRHSLVV</sequence>
<protein>
    <submittedName>
        <fullName evidence="1">Uncharacterized protein</fullName>
    </submittedName>
</protein>
<comment type="caution">
    <text evidence="1">The sequence shown here is derived from an EMBL/GenBank/DDBJ whole genome shotgun (WGS) entry which is preliminary data.</text>
</comment>
<accession>A0A0F9P2F4</accession>
<dbReference type="EMBL" id="LAZR01002755">
    <property type="protein sequence ID" value="KKN25990.1"/>
    <property type="molecule type" value="Genomic_DNA"/>
</dbReference>